<dbReference type="RefSeq" id="WP_097009330.1">
    <property type="nucleotide sequence ID" value="NZ_OBEJ01000003.1"/>
</dbReference>
<gene>
    <name evidence="1" type="ORF">SAMN06269185_2410</name>
</gene>
<name>A0A285P0C3_NATPI</name>
<dbReference type="SUPFAM" id="SSF53850">
    <property type="entry name" value="Periplasmic binding protein-like II"/>
    <property type="match status" value="1"/>
</dbReference>
<reference evidence="1 2" key="1">
    <citation type="submission" date="2017-09" db="EMBL/GenBank/DDBJ databases">
        <authorList>
            <person name="Ehlers B."/>
            <person name="Leendertz F.H."/>
        </authorList>
    </citation>
    <scope>NUCLEOTIDE SEQUENCE [LARGE SCALE GENOMIC DNA]</scope>
    <source>
        <strain evidence="1 2">DSM 27208</strain>
    </source>
</reference>
<dbReference type="PANTHER" id="PTHR43649">
    <property type="entry name" value="ARABINOSE-BINDING PROTEIN-RELATED"/>
    <property type="match status" value="1"/>
</dbReference>
<dbReference type="InterPro" id="IPR006059">
    <property type="entry name" value="SBP"/>
</dbReference>
<protein>
    <submittedName>
        <fullName evidence="1">ABC-type glycerol-3-phosphate transport system, substrate-binding protein</fullName>
    </submittedName>
</protein>
<evidence type="ECO:0000313" key="1">
    <source>
        <dbReference type="EMBL" id="SNZ15194.1"/>
    </source>
</evidence>
<dbReference type="Pfam" id="PF01547">
    <property type="entry name" value="SBP_bac_1"/>
    <property type="match status" value="1"/>
</dbReference>
<keyword evidence="2" id="KW-1185">Reference proteome</keyword>
<dbReference type="Gene3D" id="3.40.190.10">
    <property type="entry name" value="Periplasmic binding protein-like II"/>
    <property type="match status" value="1"/>
</dbReference>
<dbReference type="Proteomes" id="UP000219453">
    <property type="component" value="Unassembled WGS sequence"/>
</dbReference>
<organism evidence="1 2">
    <name type="scientific">Natronoarchaeum philippinense</name>
    <dbReference type="NCBI Taxonomy" id="558529"/>
    <lineage>
        <taxon>Archaea</taxon>
        <taxon>Methanobacteriati</taxon>
        <taxon>Methanobacteriota</taxon>
        <taxon>Stenosarchaea group</taxon>
        <taxon>Halobacteria</taxon>
        <taxon>Halobacteriales</taxon>
        <taxon>Natronoarchaeaceae</taxon>
    </lineage>
</organism>
<dbReference type="EMBL" id="OBEJ01000003">
    <property type="protein sequence ID" value="SNZ15194.1"/>
    <property type="molecule type" value="Genomic_DNA"/>
</dbReference>
<dbReference type="AlphaFoldDB" id="A0A285P0C3"/>
<accession>A0A285P0C3</accession>
<sequence length="458" mass="50005">MTDNGTSIGLNRRQYLTGLGSAAAAGLAGCTGGNGSSGLDFWLFGGIPAEREYISSHYQEYDGDVSYQHQEWGQKYQIIASAAANQNLPDVMAGQCQQIPDYVGAQAIQPLDQDDYQDQLDELNSNFIQANIDTLMYEGLGDTSGERQWALPGGYADLGPFVDIRTDYLEQTSFDEPPRTWPELIQLGQEMQEIDGVSAAITAPGTDFGLTTGYFIGFVYANGGRYFDPETMEATVDQPGFVDAVRLYQDIAEAGLFPDSMAENNHIAAGRLLREGESGILITYSHANAIYQTTGAPQPWLDGEGHTVTRAPLPQNPSGNFEPQDLLMQNAQGFMMGNDTQDAFDFASWWNEPEQLAPWTYSADADVGIRGRVPTLQSAFEEPSDLFRSQFGDLITLYENDDLFNRTSRFPSFSGLASIQSIINTQVIQPVVLGEATAEEACANANSEVQSVVDEEIA</sequence>
<dbReference type="OrthoDB" id="285738at2157"/>
<dbReference type="InterPro" id="IPR050490">
    <property type="entry name" value="Bact_solute-bd_prot1"/>
</dbReference>
<dbReference type="PANTHER" id="PTHR43649:SF12">
    <property type="entry name" value="DIACETYLCHITOBIOSE BINDING PROTEIN DASA"/>
    <property type="match status" value="1"/>
</dbReference>
<evidence type="ECO:0000313" key="2">
    <source>
        <dbReference type="Proteomes" id="UP000219453"/>
    </source>
</evidence>
<proteinExistence type="predicted"/>